<dbReference type="InterPro" id="IPR005184">
    <property type="entry name" value="DUF306_Meta_HslJ"/>
</dbReference>
<name>S9V4F2_9TRYP</name>
<proteinExistence type="predicted"/>
<dbReference type="Proteomes" id="UP000015354">
    <property type="component" value="Unassembled WGS sequence"/>
</dbReference>
<protein>
    <recommendedName>
        <fullName evidence="1">DUF306 domain-containing protein</fullName>
    </recommendedName>
</protein>
<dbReference type="AlphaFoldDB" id="S9V4F2"/>
<comment type="caution">
    <text evidence="2">The sequence shown here is derived from an EMBL/GenBank/DDBJ whole genome shotgun (WGS) entry which is preliminary data.</text>
</comment>
<keyword evidence="3" id="KW-1185">Reference proteome</keyword>
<reference evidence="2 3" key="1">
    <citation type="journal article" date="2013" name="PLoS ONE">
        <title>Predicting the Proteins of Angomonas deanei, Strigomonas culicis and Their Respective Endosymbionts Reveals New Aspects of the Trypanosomatidae Family.</title>
        <authorList>
            <person name="Motta M.C."/>
            <person name="Martins A.C."/>
            <person name="de Souza S.S."/>
            <person name="Catta-Preta C.M."/>
            <person name="Silva R."/>
            <person name="Klein C.C."/>
            <person name="de Almeida L.G."/>
            <person name="de Lima Cunha O."/>
            <person name="Ciapina L.P."/>
            <person name="Brocchi M."/>
            <person name="Colabardini A.C."/>
            <person name="de Araujo Lima B."/>
            <person name="Machado C.R."/>
            <person name="de Almeida Soares C.M."/>
            <person name="Probst C.M."/>
            <person name="de Menezes C.B."/>
            <person name="Thompson C.E."/>
            <person name="Bartholomeu D.C."/>
            <person name="Gradia D.F."/>
            <person name="Pavoni D.P."/>
            <person name="Grisard E.C."/>
            <person name="Fantinatti-Garboggini F."/>
            <person name="Marchini F.K."/>
            <person name="Rodrigues-Luiz G.F."/>
            <person name="Wagner G."/>
            <person name="Goldman G.H."/>
            <person name="Fietto J.L."/>
            <person name="Elias M.C."/>
            <person name="Goldman M.H."/>
            <person name="Sagot M.F."/>
            <person name="Pereira M."/>
            <person name="Stoco P.H."/>
            <person name="de Mendonca-Neto R.P."/>
            <person name="Teixeira S.M."/>
            <person name="Maciel T.E."/>
            <person name="de Oliveira Mendes T.A."/>
            <person name="Urmenyi T.P."/>
            <person name="de Souza W."/>
            <person name="Schenkman S."/>
            <person name="de Vasconcelos A.T."/>
        </authorList>
    </citation>
    <scope>NUCLEOTIDE SEQUENCE [LARGE SCALE GENOMIC DNA]</scope>
</reference>
<organism evidence="2 3">
    <name type="scientific">Strigomonas culicis</name>
    <dbReference type="NCBI Taxonomy" id="28005"/>
    <lineage>
        <taxon>Eukaryota</taxon>
        <taxon>Discoba</taxon>
        <taxon>Euglenozoa</taxon>
        <taxon>Kinetoplastea</taxon>
        <taxon>Metakinetoplastina</taxon>
        <taxon>Trypanosomatida</taxon>
        <taxon>Trypanosomatidae</taxon>
        <taxon>Strigomonadinae</taxon>
        <taxon>Strigomonas</taxon>
    </lineage>
</organism>
<evidence type="ECO:0000259" key="1">
    <source>
        <dbReference type="Pfam" id="PF03724"/>
    </source>
</evidence>
<evidence type="ECO:0000313" key="3">
    <source>
        <dbReference type="Proteomes" id="UP000015354"/>
    </source>
</evidence>
<dbReference type="OrthoDB" id="245666at2759"/>
<dbReference type="EMBL" id="ATMH01010320">
    <property type="protein sequence ID" value="EPY17755.1"/>
    <property type="molecule type" value="Genomic_DNA"/>
</dbReference>
<dbReference type="Pfam" id="PF03724">
    <property type="entry name" value="META"/>
    <property type="match status" value="1"/>
</dbReference>
<evidence type="ECO:0000313" key="2">
    <source>
        <dbReference type="EMBL" id="EPY17755.1"/>
    </source>
</evidence>
<gene>
    <name evidence="2" type="ORF">STCU_10418</name>
</gene>
<accession>S9V4F2</accession>
<feature type="domain" description="DUF306" evidence="1">
    <location>
        <begin position="3"/>
        <end position="99"/>
    </location>
</feature>
<sequence length="105" mass="11661">MVGNYKVELHDGDAIRQKIILELSLLDQDSLEVHTKVANTLNGKWIFTDGMYKGLLMSTRMMAPPDLVRIEGFLSMGCMEGLDVKKDGDKLVLNHAGSTLVLARQ</sequence>